<protein>
    <submittedName>
        <fullName evidence="1">Uncharacterized protein</fullName>
    </submittedName>
</protein>
<organism evidence="1 2">
    <name type="scientific">Candidatus Thalassospirochaeta sargassi</name>
    <dbReference type="NCBI Taxonomy" id="3119039"/>
    <lineage>
        <taxon>Bacteria</taxon>
        <taxon>Pseudomonadati</taxon>
        <taxon>Spirochaetota</taxon>
        <taxon>Spirochaetia</taxon>
        <taxon>Spirochaetales</taxon>
        <taxon>Spirochaetaceae</taxon>
        <taxon>Candidatus Thalassospirochaeta</taxon>
    </lineage>
</organism>
<reference evidence="1 2" key="1">
    <citation type="submission" date="2022-12" db="EMBL/GenBank/DDBJ databases">
        <title>Metagenome assembled genome from gulf of manar.</title>
        <authorList>
            <person name="Kohli P."/>
            <person name="Pk S."/>
            <person name="Venkata Ramana C."/>
            <person name="Sasikala C."/>
        </authorList>
    </citation>
    <scope>NUCLEOTIDE SEQUENCE [LARGE SCALE GENOMIC DNA]</scope>
    <source>
        <strain evidence="1">JB008</strain>
    </source>
</reference>
<accession>A0AAJ1IHZ7</accession>
<gene>
    <name evidence="1" type="ORF">PQJ61_11745</name>
</gene>
<comment type="caution">
    <text evidence="1">The sequence shown here is derived from an EMBL/GenBank/DDBJ whole genome shotgun (WGS) entry which is preliminary data.</text>
</comment>
<name>A0AAJ1IHZ7_9SPIO</name>
<dbReference type="AlphaFoldDB" id="A0AAJ1IHZ7"/>
<evidence type="ECO:0000313" key="1">
    <source>
        <dbReference type="EMBL" id="MDC7227426.1"/>
    </source>
</evidence>
<proteinExistence type="predicted"/>
<dbReference type="PROSITE" id="PS51257">
    <property type="entry name" value="PROKAR_LIPOPROTEIN"/>
    <property type="match status" value="1"/>
</dbReference>
<dbReference type="Proteomes" id="UP001221217">
    <property type="component" value="Unassembled WGS sequence"/>
</dbReference>
<evidence type="ECO:0000313" key="2">
    <source>
        <dbReference type="Proteomes" id="UP001221217"/>
    </source>
</evidence>
<dbReference type="EMBL" id="JAQQAL010000025">
    <property type="protein sequence ID" value="MDC7227426.1"/>
    <property type="molecule type" value="Genomic_DNA"/>
</dbReference>
<sequence>MSLKKMRLLLIITALVLILVGCEAINSTFDELFLSTTEVEAGGLDNYDTGGNAADSDADVDQGMELAFDVIGESLEMRSILGEDTDAVIEVLRIAAPDVASIVSPEEPVSRAAAVSASASVTDEQISDGDVTIDIVEASVSASMEVDDLDEPTKADAEFEAKLEIGITGMAGEYWDASLGDFGEYVAYTVEDFQLNVNGNGNGTMTFGELGYEDPEQIDYYTGLAVSLGFSISAPDCSGKYIATFKYVNNAVITVPDDPDAEMPDFTGGQTLEITVYVYDNSGARIYERAYTESELFSNEPS</sequence>